<gene>
    <name evidence="4" type="ORF">DLJ53_30230</name>
</gene>
<dbReference type="SMART" id="SM01080">
    <property type="entry name" value="CHASE2"/>
    <property type="match status" value="1"/>
</dbReference>
<keyword evidence="2" id="KW-0812">Transmembrane</keyword>
<dbReference type="CDD" id="cd07302">
    <property type="entry name" value="CHD"/>
    <property type="match status" value="1"/>
</dbReference>
<dbReference type="InterPro" id="IPR029787">
    <property type="entry name" value="Nucleotide_cyclase"/>
</dbReference>
<feature type="transmembrane region" description="Helical" evidence="2">
    <location>
        <begin position="316"/>
        <end position="339"/>
    </location>
</feature>
<evidence type="ECO:0000313" key="4">
    <source>
        <dbReference type="EMBL" id="RAH96959.1"/>
    </source>
</evidence>
<evidence type="ECO:0000256" key="1">
    <source>
        <dbReference type="SAM" id="MobiDB-lite"/>
    </source>
</evidence>
<evidence type="ECO:0000256" key="2">
    <source>
        <dbReference type="SAM" id="Phobius"/>
    </source>
</evidence>
<name>A0A8B2NDV7_9HYPH</name>
<evidence type="ECO:0000259" key="3">
    <source>
        <dbReference type="PROSITE" id="PS50125"/>
    </source>
</evidence>
<dbReference type="GO" id="GO:0004016">
    <property type="term" value="F:adenylate cyclase activity"/>
    <property type="evidence" value="ECO:0007669"/>
    <property type="project" value="UniProtKB-ARBA"/>
</dbReference>
<proteinExistence type="predicted"/>
<dbReference type="PROSITE" id="PS01307">
    <property type="entry name" value="MOTA"/>
    <property type="match status" value="1"/>
</dbReference>
<dbReference type="InterPro" id="IPR000540">
    <property type="entry name" value="Flag_MotA_CS"/>
</dbReference>
<keyword evidence="5" id="KW-1185">Reference proteome</keyword>
<dbReference type="AlphaFoldDB" id="A0A8B2NDV7"/>
<reference evidence="4 5" key="1">
    <citation type="submission" date="2018-05" db="EMBL/GenBank/DDBJ databases">
        <title>Acuticoccus sediminis sp. nov., isolated from deep-sea sediment of Indian Ocean.</title>
        <authorList>
            <person name="Liu X."/>
            <person name="Lai Q."/>
            <person name="Du Y."/>
            <person name="Sun F."/>
            <person name="Zhang X."/>
            <person name="Wang S."/>
            <person name="Shao Z."/>
        </authorList>
    </citation>
    <scope>NUCLEOTIDE SEQUENCE [LARGE SCALE GENOMIC DNA]</scope>
    <source>
        <strain evidence="4 5">PTG4-2</strain>
    </source>
</reference>
<dbReference type="PANTHER" id="PTHR43081:SF1">
    <property type="entry name" value="ADENYLATE CYCLASE, TERMINAL-DIFFERENTIATION SPECIFIC"/>
    <property type="match status" value="1"/>
</dbReference>
<accession>A0A8B2NDV7</accession>
<organism evidence="4 5">
    <name type="scientific">Acuticoccus sediminis</name>
    <dbReference type="NCBI Taxonomy" id="2184697"/>
    <lineage>
        <taxon>Bacteria</taxon>
        <taxon>Pseudomonadati</taxon>
        <taxon>Pseudomonadota</taxon>
        <taxon>Alphaproteobacteria</taxon>
        <taxon>Hyphomicrobiales</taxon>
        <taxon>Amorphaceae</taxon>
        <taxon>Acuticoccus</taxon>
    </lineage>
</organism>
<keyword evidence="2" id="KW-1133">Transmembrane helix</keyword>
<dbReference type="GO" id="GO:0035556">
    <property type="term" value="P:intracellular signal transduction"/>
    <property type="evidence" value="ECO:0007669"/>
    <property type="project" value="InterPro"/>
</dbReference>
<feature type="region of interest" description="Disordered" evidence="1">
    <location>
        <begin position="1"/>
        <end position="23"/>
    </location>
</feature>
<dbReference type="Gene3D" id="3.30.70.1230">
    <property type="entry name" value="Nucleotide cyclase"/>
    <property type="match status" value="1"/>
</dbReference>
<dbReference type="Pfam" id="PF05226">
    <property type="entry name" value="CHASE2"/>
    <property type="match status" value="1"/>
</dbReference>
<dbReference type="InterPro" id="IPR001054">
    <property type="entry name" value="A/G_cyclase"/>
</dbReference>
<dbReference type="InterPro" id="IPR007890">
    <property type="entry name" value="CHASE2"/>
</dbReference>
<dbReference type="Proteomes" id="UP000249590">
    <property type="component" value="Unassembled WGS sequence"/>
</dbReference>
<feature type="transmembrane region" description="Helical" evidence="2">
    <location>
        <begin position="33"/>
        <end position="51"/>
    </location>
</feature>
<protein>
    <recommendedName>
        <fullName evidence="3">Guanylate cyclase domain-containing protein</fullName>
    </recommendedName>
</protein>
<dbReference type="EMBL" id="QHHQ01000010">
    <property type="protein sequence ID" value="RAH96959.1"/>
    <property type="molecule type" value="Genomic_DNA"/>
</dbReference>
<dbReference type="OrthoDB" id="341967at2"/>
<dbReference type="PANTHER" id="PTHR43081">
    <property type="entry name" value="ADENYLATE CYCLASE, TERMINAL-DIFFERENTIATION SPECIFIC-RELATED"/>
    <property type="match status" value="1"/>
</dbReference>
<dbReference type="RefSeq" id="WP_111352066.1">
    <property type="nucleotide sequence ID" value="NZ_QHHQ01000010.1"/>
</dbReference>
<feature type="domain" description="Guanylate cyclase" evidence="3">
    <location>
        <begin position="407"/>
        <end position="539"/>
    </location>
</feature>
<dbReference type="PROSITE" id="PS50125">
    <property type="entry name" value="GUANYLATE_CYCLASE_2"/>
    <property type="match status" value="1"/>
</dbReference>
<sequence length="641" mass="69087">MDEAIDESLTRHGAASEPEGRGRRTERGLFARALPRIVIALVATLLGLFIGQRVETPFADFVLAFRAPPASDRIVVVKIDQQTVETLPYISPVDREFLADLVTTLDAAGPAAIGLDILFKRATTPAADDALRAAVERASSPVVVAYGDGSDGLTEREVRFADAFPGQRGKATLLRDRADGIIRRLPGDADPPPFALALTRATGERDDMPAGRIVYAEGSFNMPAAHLVGRLPPAWFRDKYVLIGADLEGRDRHATPRAAMVGAEKGTIPGVVVHAHILSQLLAGTERQLLPTWALILSAVVGAVAGLCLRPLAPLVAIATALACIALYGLIAAATVALTVETPPMLTPVLSFLFAGAGTLGHRWRGDRLERNRLRHMFGQYVSPRVVTRLMEAEEDPKLGGERREVTHIFTDLQGFTALAETLEPETTAEILNSYLDGMISIVLEAEGTVDKLVGDALVAFFGAPDRQPDQASRAVECARRLAVYCEESRLMWRDRGIALGITRVGVHTGFAVVGNFGGRRFFDYTAIGDSVNVAARLESANNGVGTHVLVSERTRRRAEGAFRPVGRIEVKGRREPVTCYEPIDAPDPTYDAAYEAMANGEARARDLFKTLAGERPSDRLIAVHAARLVAGPVDDLIARS</sequence>
<dbReference type="SUPFAM" id="SSF55073">
    <property type="entry name" value="Nucleotide cyclase"/>
    <property type="match status" value="1"/>
</dbReference>
<comment type="caution">
    <text evidence="4">The sequence shown here is derived from an EMBL/GenBank/DDBJ whole genome shotgun (WGS) entry which is preliminary data.</text>
</comment>
<feature type="transmembrane region" description="Helical" evidence="2">
    <location>
        <begin position="290"/>
        <end position="309"/>
    </location>
</feature>
<evidence type="ECO:0000313" key="5">
    <source>
        <dbReference type="Proteomes" id="UP000249590"/>
    </source>
</evidence>
<dbReference type="Pfam" id="PF00211">
    <property type="entry name" value="Guanylate_cyc"/>
    <property type="match status" value="1"/>
</dbReference>
<dbReference type="GO" id="GO:0006171">
    <property type="term" value="P:cAMP biosynthetic process"/>
    <property type="evidence" value="ECO:0007669"/>
    <property type="project" value="TreeGrafter"/>
</dbReference>
<dbReference type="InterPro" id="IPR050697">
    <property type="entry name" value="Adenylyl/Guanylyl_Cyclase_3/4"/>
</dbReference>
<dbReference type="SMART" id="SM00044">
    <property type="entry name" value="CYCc"/>
    <property type="match status" value="1"/>
</dbReference>
<keyword evidence="2" id="KW-0472">Membrane</keyword>